<feature type="compositionally biased region" description="Basic residues" evidence="6">
    <location>
        <begin position="336"/>
        <end position="359"/>
    </location>
</feature>
<accession>A0ABP8RM28</accession>
<organism evidence="8 9">
    <name type="scientific">Pseudonocardia xishanensis</name>
    <dbReference type="NCBI Taxonomy" id="630995"/>
    <lineage>
        <taxon>Bacteria</taxon>
        <taxon>Bacillati</taxon>
        <taxon>Actinomycetota</taxon>
        <taxon>Actinomycetes</taxon>
        <taxon>Pseudonocardiales</taxon>
        <taxon>Pseudonocardiaceae</taxon>
        <taxon>Pseudonocardia</taxon>
    </lineage>
</organism>
<dbReference type="NCBIfam" id="TIGR00374">
    <property type="entry name" value="flippase-like domain"/>
    <property type="match status" value="1"/>
</dbReference>
<keyword evidence="9" id="KW-1185">Reference proteome</keyword>
<protein>
    <submittedName>
        <fullName evidence="8">Lysylphosphatidylglycerol synthase domain-containing protein</fullName>
    </submittedName>
</protein>
<feature type="transmembrane region" description="Helical" evidence="7">
    <location>
        <begin position="243"/>
        <end position="263"/>
    </location>
</feature>
<dbReference type="Proteomes" id="UP001501598">
    <property type="component" value="Unassembled WGS sequence"/>
</dbReference>
<evidence type="ECO:0000256" key="1">
    <source>
        <dbReference type="ARBA" id="ARBA00004651"/>
    </source>
</evidence>
<evidence type="ECO:0000313" key="9">
    <source>
        <dbReference type="Proteomes" id="UP001501598"/>
    </source>
</evidence>
<feature type="compositionally biased region" description="Low complexity" evidence="6">
    <location>
        <begin position="320"/>
        <end position="335"/>
    </location>
</feature>
<keyword evidence="2" id="KW-1003">Cell membrane</keyword>
<keyword evidence="3 7" id="KW-0812">Transmembrane</keyword>
<evidence type="ECO:0000256" key="6">
    <source>
        <dbReference type="SAM" id="MobiDB-lite"/>
    </source>
</evidence>
<feature type="region of interest" description="Disordered" evidence="6">
    <location>
        <begin position="316"/>
        <end position="359"/>
    </location>
</feature>
<evidence type="ECO:0000256" key="3">
    <source>
        <dbReference type="ARBA" id="ARBA00022692"/>
    </source>
</evidence>
<feature type="transmembrane region" description="Helical" evidence="7">
    <location>
        <begin position="269"/>
        <end position="291"/>
    </location>
</feature>
<keyword evidence="5 7" id="KW-0472">Membrane</keyword>
<dbReference type="InterPro" id="IPR022791">
    <property type="entry name" value="L-PG_synthase/AglD"/>
</dbReference>
<evidence type="ECO:0000256" key="5">
    <source>
        <dbReference type="ARBA" id="ARBA00023136"/>
    </source>
</evidence>
<evidence type="ECO:0000256" key="2">
    <source>
        <dbReference type="ARBA" id="ARBA00022475"/>
    </source>
</evidence>
<dbReference type="EMBL" id="BAABGT010000025">
    <property type="protein sequence ID" value="GAA4542231.1"/>
    <property type="molecule type" value="Genomic_DNA"/>
</dbReference>
<dbReference type="Pfam" id="PF03706">
    <property type="entry name" value="LPG_synthase_TM"/>
    <property type="match status" value="1"/>
</dbReference>
<dbReference type="PANTHER" id="PTHR39087:SF2">
    <property type="entry name" value="UPF0104 MEMBRANE PROTEIN MJ1595"/>
    <property type="match status" value="1"/>
</dbReference>
<evidence type="ECO:0000256" key="7">
    <source>
        <dbReference type="SAM" id="Phobius"/>
    </source>
</evidence>
<dbReference type="PANTHER" id="PTHR39087">
    <property type="entry name" value="UPF0104 MEMBRANE PROTEIN MJ1595"/>
    <property type="match status" value="1"/>
</dbReference>
<comment type="caution">
    <text evidence="8">The sequence shown here is derived from an EMBL/GenBank/DDBJ whole genome shotgun (WGS) entry which is preliminary data.</text>
</comment>
<gene>
    <name evidence="8" type="ORF">GCM10023175_17290</name>
</gene>
<feature type="transmembrane region" description="Helical" evidence="7">
    <location>
        <begin position="143"/>
        <end position="163"/>
    </location>
</feature>
<comment type="subcellular location">
    <subcellularLocation>
        <location evidence="1">Cell membrane</location>
        <topology evidence="1">Multi-pass membrane protein</topology>
    </subcellularLocation>
</comment>
<feature type="transmembrane region" description="Helical" evidence="7">
    <location>
        <begin position="31"/>
        <end position="52"/>
    </location>
</feature>
<keyword evidence="4 7" id="KW-1133">Transmembrane helix</keyword>
<feature type="transmembrane region" description="Helical" evidence="7">
    <location>
        <begin position="108"/>
        <end position="131"/>
    </location>
</feature>
<name>A0ABP8RM28_9PSEU</name>
<proteinExistence type="predicted"/>
<reference evidence="9" key="1">
    <citation type="journal article" date="2019" name="Int. J. Syst. Evol. Microbiol.">
        <title>The Global Catalogue of Microorganisms (GCM) 10K type strain sequencing project: providing services to taxonomists for standard genome sequencing and annotation.</title>
        <authorList>
            <consortium name="The Broad Institute Genomics Platform"/>
            <consortium name="The Broad Institute Genome Sequencing Center for Infectious Disease"/>
            <person name="Wu L."/>
            <person name="Ma J."/>
        </authorList>
    </citation>
    <scope>NUCLEOTIDE SEQUENCE [LARGE SCALE GENOMIC DNA]</scope>
    <source>
        <strain evidence="9">JCM 17906</strain>
    </source>
</reference>
<evidence type="ECO:0000256" key="4">
    <source>
        <dbReference type="ARBA" id="ARBA00022989"/>
    </source>
</evidence>
<sequence>MVGFVLTLLLAYGVAALVPDVREAVVGVGGVGPLALLGAVALEAVSLVCAAMMSHALLPARSLSRWTILRIDLTGYGASHVLPGGTATAAALRLRLLEEHGVRAADGLYLATVEATAAPLVLAGILALALVGTLHDSLSAVEVSAAVVTVSIAATVVVLAVLARSGERVDRVVTRALRPLRRLDGARVGAQARVIAEHLATLPHRPRLLAALVAWSAGNWLLDAAALWLVVTAAGFRPGIGELLVAYGLTWLLAVIPLTPGGIGVVEGVLIPSLIALGCPAAVAVGGVLAWRVVNFWLPIPVAGLTWLSLRRGAAGRVSPAGPRPDAAAGRTGRSPTRRARRCPRSARPGPQRHLRGGR</sequence>
<evidence type="ECO:0000313" key="8">
    <source>
        <dbReference type="EMBL" id="GAA4542231.1"/>
    </source>
</evidence>